<evidence type="ECO:0000313" key="6">
    <source>
        <dbReference type="EMBL" id="KAL3887015.1"/>
    </source>
</evidence>
<feature type="transmembrane region" description="Helical" evidence="5">
    <location>
        <begin position="72"/>
        <end position="93"/>
    </location>
</feature>
<feature type="transmembrane region" description="Helical" evidence="5">
    <location>
        <begin position="100"/>
        <end position="126"/>
    </location>
</feature>
<evidence type="ECO:0000313" key="7">
    <source>
        <dbReference type="Proteomes" id="UP001634394"/>
    </source>
</evidence>
<dbReference type="Pfam" id="PF00335">
    <property type="entry name" value="Tetraspanin"/>
    <property type="match status" value="1"/>
</dbReference>
<gene>
    <name evidence="6" type="ORF">ACJMK2_026971</name>
</gene>
<sequence length="355" mass="40282">MCSGVQLYFNRILYLITFNAIGLALMIASCIIRYDRKTADTYLDFSSFQTALQSAKVSIPNSMDIGATIDPIFIALIVVGAIFLVIGVIGLIGSIRKVKALLVTYAVGLLVLVLMQSVSAVLVATIPEKIENWIKESLKDSIRNDYTGIGGNDTVTLRWNYIMHSQYYIILYIFSSNVVVLDSYTDFVLLEAKRWNRNFAIDNIIQKKRVPLPVALTKLTQTGCYQILKSWVVNKLDVLIGVGVSILAVQVFLTVIAFMMCCTLRKRVDDNDDDDDDKTRRQPNRISHAQLMPRDTNLFYPDSVTRNPAYEGPRWHGSSLAIYQPHPWKETANHYHKPPDTVYNSYYYRETRSVP</sequence>
<evidence type="ECO:0000256" key="2">
    <source>
        <dbReference type="ARBA" id="ARBA00022692"/>
    </source>
</evidence>
<comment type="subcellular location">
    <subcellularLocation>
        <location evidence="1">Membrane</location>
        <topology evidence="1">Multi-pass membrane protein</topology>
    </subcellularLocation>
</comment>
<comment type="caution">
    <text evidence="6">The sequence shown here is derived from an EMBL/GenBank/DDBJ whole genome shotgun (WGS) entry which is preliminary data.</text>
</comment>
<evidence type="ECO:0000256" key="1">
    <source>
        <dbReference type="ARBA" id="ARBA00004141"/>
    </source>
</evidence>
<dbReference type="Proteomes" id="UP001634394">
    <property type="component" value="Unassembled WGS sequence"/>
</dbReference>
<reference evidence="6 7" key="1">
    <citation type="submission" date="2024-11" db="EMBL/GenBank/DDBJ databases">
        <title>Chromosome-level genome assembly of the freshwater bivalve Anodonta woodiana.</title>
        <authorList>
            <person name="Chen X."/>
        </authorList>
    </citation>
    <scope>NUCLEOTIDE SEQUENCE [LARGE SCALE GENOMIC DNA]</scope>
    <source>
        <strain evidence="6">MN2024</strain>
        <tissue evidence="6">Gills</tissue>
    </source>
</reference>
<dbReference type="PANTHER" id="PTHR19282">
    <property type="entry name" value="TETRASPANIN"/>
    <property type="match status" value="1"/>
</dbReference>
<proteinExistence type="predicted"/>
<evidence type="ECO:0008006" key="8">
    <source>
        <dbReference type="Google" id="ProtNLM"/>
    </source>
</evidence>
<feature type="transmembrane region" description="Helical" evidence="5">
    <location>
        <begin position="12"/>
        <end position="34"/>
    </location>
</feature>
<organism evidence="6 7">
    <name type="scientific">Sinanodonta woodiana</name>
    <name type="common">Chinese pond mussel</name>
    <name type="synonym">Anodonta woodiana</name>
    <dbReference type="NCBI Taxonomy" id="1069815"/>
    <lineage>
        <taxon>Eukaryota</taxon>
        <taxon>Metazoa</taxon>
        <taxon>Spiralia</taxon>
        <taxon>Lophotrochozoa</taxon>
        <taxon>Mollusca</taxon>
        <taxon>Bivalvia</taxon>
        <taxon>Autobranchia</taxon>
        <taxon>Heteroconchia</taxon>
        <taxon>Palaeoheterodonta</taxon>
        <taxon>Unionida</taxon>
        <taxon>Unionoidea</taxon>
        <taxon>Unionidae</taxon>
        <taxon>Unioninae</taxon>
        <taxon>Sinanodonta</taxon>
    </lineage>
</organism>
<dbReference type="PRINTS" id="PR00259">
    <property type="entry name" value="TMFOUR"/>
</dbReference>
<feature type="transmembrane region" description="Helical" evidence="5">
    <location>
        <begin position="238"/>
        <end position="260"/>
    </location>
</feature>
<feature type="transmembrane region" description="Helical" evidence="5">
    <location>
        <begin position="167"/>
        <end position="190"/>
    </location>
</feature>
<dbReference type="EMBL" id="JBJQND010000002">
    <property type="protein sequence ID" value="KAL3887015.1"/>
    <property type="molecule type" value="Genomic_DNA"/>
</dbReference>
<keyword evidence="3 5" id="KW-1133">Transmembrane helix</keyword>
<protein>
    <recommendedName>
        <fullName evidence="8">Tetraspanin</fullName>
    </recommendedName>
</protein>
<evidence type="ECO:0000256" key="5">
    <source>
        <dbReference type="SAM" id="Phobius"/>
    </source>
</evidence>
<dbReference type="PANTHER" id="PTHR19282:SF452">
    <property type="entry name" value="LD03691P"/>
    <property type="match status" value="1"/>
</dbReference>
<accession>A0ABD3XLJ8</accession>
<evidence type="ECO:0000256" key="4">
    <source>
        <dbReference type="ARBA" id="ARBA00023136"/>
    </source>
</evidence>
<keyword evidence="2 5" id="KW-0812">Transmembrane</keyword>
<keyword evidence="4 5" id="KW-0472">Membrane</keyword>
<name>A0ABD3XLJ8_SINWO</name>
<evidence type="ECO:0000256" key="3">
    <source>
        <dbReference type="ARBA" id="ARBA00022989"/>
    </source>
</evidence>
<keyword evidence="7" id="KW-1185">Reference proteome</keyword>
<dbReference type="AlphaFoldDB" id="A0ABD3XLJ8"/>
<dbReference type="InterPro" id="IPR018499">
    <property type="entry name" value="Tetraspanin/Peripherin"/>
</dbReference>
<dbReference type="GO" id="GO:0016020">
    <property type="term" value="C:membrane"/>
    <property type="evidence" value="ECO:0007669"/>
    <property type="project" value="UniProtKB-SubCell"/>
</dbReference>